<dbReference type="Gene3D" id="3.40.190.290">
    <property type="match status" value="1"/>
</dbReference>
<dbReference type="Pfam" id="PF00126">
    <property type="entry name" value="HTH_1"/>
    <property type="match status" value="1"/>
</dbReference>
<comment type="function">
    <text evidence="7">Required for the induction the katG gene for catalase. Involved in the response to hydrogen peroxide.</text>
</comment>
<dbReference type="FunFam" id="1.10.10.10:FF:000001">
    <property type="entry name" value="LysR family transcriptional regulator"/>
    <property type="match status" value="1"/>
</dbReference>
<comment type="similarity">
    <text evidence="1">Belongs to the LysR transcriptional regulatory family.</text>
</comment>
<sequence length="308" mass="33675">MELYQLRYFQTVAEVGTLRDAAEQLAVSQSAVSRAIAMLESEIGVELFTRRGRANELNRFGQAFLRTSRAAQRSLETAVSGVRQLAGVDAGTVALGFLVSLGVSTVPRLIRRHHDRYPRARFELSQRPGLALVEDLTNGVIDVCLSYPLSFDESPGVKWHKLFTQQLYAVVDRDHPLAHRKLIGFEELAGQPFVALDRSHTLRRIFDDACARHDIAPSIAFEGTDITTLRGLIGAQLGVGLLPCATTPSPDVVEIAVDDRQLVRPIAVGWMTNRYLPPSAAAFRDTAIASFGLPEASTRLEPAQACGA</sequence>
<evidence type="ECO:0000313" key="10">
    <source>
        <dbReference type="Proteomes" id="UP000192284"/>
    </source>
</evidence>
<dbReference type="AlphaFoldDB" id="A0A1W9ZDI0"/>
<dbReference type="InterPro" id="IPR005119">
    <property type="entry name" value="LysR_subst-bd"/>
</dbReference>
<dbReference type="PANTHER" id="PTHR30346:SF28">
    <property type="entry name" value="HTH-TYPE TRANSCRIPTIONAL REGULATOR CYNR"/>
    <property type="match status" value="1"/>
</dbReference>
<evidence type="ECO:0000256" key="2">
    <source>
        <dbReference type="ARBA" id="ARBA00023015"/>
    </source>
</evidence>
<keyword evidence="4" id="KW-0010">Activator</keyword>
<dbReference type="Pfam" id="PF03466">
    <property type="entry name" value="LysR_substrate"/>
    <property type="match status" value="1"/>
</dbReference>
<dbReference type="CDD" id="cd08434">
    <property type="entry name" value="PBP2_GltC_like"/>
    <property type="match status" value="1"/>
</dbReference>
<dbReference type="RefSeq" id="WP_083115859.1">
    <property type="nucleotide sequence ID" value="NZ_JACKTS010000036.1"/>
</dbReference>
<dbReference type="GO" id="GO:0003700">
    <property type="term" value="F:DNA-binding transcription factor activity"/>
    <property type="evidence" value="ECO:0007669"/>
    <property type="project" value="InterPro"/>
</dbReference>
<dbReference type="SUPFAM" id="SSF46785">
    <property type="entry name" value="Winged helix' DNA-binding domain"/>
    <property type="match status" value="1"/>
</dbReference>
<dbReference type="Gene3D" id="1.10.10.10">
    <property type="entry name" value="Winged helix-like DNA-binding domain superfamily/Winged helix DNA-binding domain"/>
    <property type="match status" value="1"/>
</dbReference>
<dbReference type="InterPro" id="IPR000847">
    <property type="entry name" value="LysR_HTH_N"/>
</dbReference>
<organism evidence="9 10">
    <name type="scientific">Mycobacterium angelicum</name>
    <dbReference type="NCBI Taxonomy" id="470074"/>
    <lineage>
        <taxon>Bacteria</taxon>
        <taxon>Bacillati</taxon>
        <taxon>Actinomycetota</taxon>
        <taxon>Actinomycetes</taxon>
        <taxon>Mycobacteriales</taxon>
        <taxon>Mycobacteriaceae</taxon>
        <taxon>Mycobacterium</taxon>
    </lineage>
</organism>
<dbReference type="Proteomes" id="UP000192284">
    <property type="component" value="Unassembled WGS sequence"/>
</dbReference>
<dbReference type="GO" id="GO:0003677">
    <property type="term" value="F:DNA binding"/>
    <property type="evidence" value="ECO:0007669"/>
    <property type="project" value="UniProtKB-KW"/>
</dbReference>
<dbReference type="InterPro" id="IPR036390">
    <property type="entry name" value="WH_DNA-bd_sf"/>
</dbReference>
<keyword evidence="3" id="KW-0238">DNA-binding</keyword>
<feature type="domain" description="HTH lysR-type" evidence="8">
    <location>
        <begin position="1"/>
        <end position="58"/>
    </location>
</feature>
<dbReference type="EMBL" id="MVHE01000069">
    <property type="protein sequence ID" value="ORA12697.1"/>
    <property type="molecule type" value="Genomic_DNA"/>
</dbReference>
<name>A0A1W9ZDI0_MYCAN</name>
<evidence type="ECO:0000313" key="9">
    <source>
        <dbReference type="EMBL" id="ORA12697.1"/>
    </source>
</evidence>
<proteinExistence type="inferred from homology"/>
<dbReference type="PRINTS" id="PR00039">
    <property type="entry name" value="HTHLYSR"/>
</dbReference>
<protein>
    <recommendedName>
        <fullName evidence="6">Probable hydrogen peroxide-inducible genes activator</fullName>
    </recommendedName>
</protein>
<evidence type="ECO:0000256" key="6">
    <source>
        <dbReference type="ARBA" id="ARBA00040885"/>
    </source>
</evidence>
<accession>A0A1W9ZDI0</accession>
<dbReference type="OrthoDB" id="9803735at2"/>
<dbReference type="InterPro" id="IPR036388">
    <property type="entry name" value="WH-like_DNA-bd_sf"/>
</dbReference>
<dbReference type="PANTHER" id="PTHR30346">
    <property type="entry name" value="TRANSCRIPTIONAL DUAL REGULATOR HCAR-RELATED"/>
    <property type="match status" value="1"/>
</dbReference>
<keyword evidence="10" id="KW-1185">Reference proteome</keyword>
<dbReference type="PROSITE" id="PS50931">
    <property type="entry name" value="HTH_LYSR"/>
    <property type="match status" value="1"/>
</dbReference>
<evidence type="ECO:0000256" key="1">
    <source>
        <dbReference type="ARBA" id="ARBA00009437"/>
    </source>
</evidence>
<comment type="caution">
    <text evidence="9">The sequence shown here is derived from an EMBL/GenBank/DDBJ whole genome shotgun (WGS) entry which is preliminary data.</text>
</comment>
<dbReference type="GO" id="GO:0032993">
    <property type="term" value="C:protein-DNA complex"/>
    <property type="evidence" value="ECO:0007669"/>
    <property type="project" value="TreeGrafter"/>
</dbReference>
<evidence type="ECO:0000256" key="4">
    <source>
        <dbReference type="ARBA" id="ARBA00023159"/>
    </source>
</evidence>
<dbReference type="SUPFAM" id="SSF53850">
    <property type="entry name" value="Periplasmic binding protein-like II"/>
    <property type="match status" value="1"/>
</dbReference>
<evidence type="ECO:0000256" key="3">
    <source>
        <dbReference type="ARBA" id="ARBA00023125"/>
    </source>
</evidence>
<keyword evidence="5" id="KW-0804">Transcription</keyword>
<gene>
    <name evidence="9" type="ORF">BST12_24660</name>
</gene>
<keyword evidence="2" id="KW-0805">Transcription regulation</keyword>
<evidence type="ECO:0000259" key="8">
    <source>
        <dbReference type="PROSITE" id="PS50931"/>
    </source>
</evidence>
<evidence type="ECO:0000256" key="7">
    <source>
        <dbReference type="ARBA" id="ARBA00056658"/>
    </source>
</evidence>
<evidence type="ECO:0000256" key="5">
    <source>
        <dbReference type="ARBA" id="ARBA00023163"/>
    </source>
</evidence>
<reference evidence="9 10" key="1">
    <citation type="submission" date="2017-02" db="EMBL/GenBank/DDBJ databases">
        <title>The new phylogeny of genus Mycobacterium.</title>
        <authorList>
            <person name="Tortoli E."/>
            <person name="Trovato A."/>
            <person name="Cirillo D.M."/>
        </authorList>
    </citation>
    <scope>NUCLEOTIDE SEQUENCE [LARGE SCALE GENOMIC DNA]</scope>
    <source>
        <strain evidence="9 10">DSM 45057</strain>
    </source>
</reference>